<dbReference type="InterPro" id="IPR000700">
    <property type="entry name" value="PAS-assoc_C"/>
</dbReference>
<keyword evidence="5" id="KW-0175">Coiled coil</keyword>
<dbReference type="InterPro" id="IPR001789">
    <property type="entry name" value="Sig_transdc_resp-reg_receiver"/>
</dbReference>
<evidence type="ECO:0000313" key="11">
    <source>
        <dbReference type="Proteomes" id="UP000683428"/>
    </source>
</evidence>
<dbReference type="GO" id="GO:0046983">
    <property type="term" value="F:protein dimerization activity"/>
    <property type="evidence" value="ECO:0007669"/>
    <property type="project" value="InterPro"/>
</dbReference>
<dbReference type="PROSITE" id="PS50112">
    <property type="entry name" value="PAS"/>
    <property type="match status" value="2"/>
</dbReference>
<dbReference type="InterPro" id="IPR013656">
    <property type="entry name" value="PAS_4"/>
</dbReference>
<dbReference type="PROSITE" id="PS50109">
    <property type="entry name" value="HIS_KIN"/>
    <property type="match status" value="1"/>
</dbReference>
<protein>
    <submittedName>
        <fullName evidence="10">PAS domain S-box protein</fullName>
    </submittedName>
</protein>
<dbReference type="GO" id="GO:0016020">
    <property type="term" value="C:membrane"/>
    <property type="evidence" value="ECO:0007669"/>
    <property type="project" value="InterPro"/>
</dbReference>
<evidence type="ECO:0000256" key="3">
    <source>
        <dbReference type="ARBA" id="ARBA00023012"/>
    </source>
</evidence>
<dbReference type="InterPro" id="IPR003594">
    <property type="entry name" value="HATPase_dom"/>
</dbReference>
<evidence type="ECO:0000259" key="8">
    <source>
        <dbReference type="PROSITE" id="PS50112"/>
    </source>
</evidence>
<dbReference type="InterPro" id="IPR011712">
    <property type="entry name" value="Sig_transdc_His_kin_sub3_dim/P"/>
</dbReference>
<dbReference type="KEGG" id="aiq:Azoinq_13420"/>
<dbReference type="Pfam" id="PF07730">
    <property type="entry name" value="HisKA_3"/>
    <property type="match status" value="1"/>
</dbReference>
<dbReference type="InterPro" id="IPR001610">
    <property type="entry name" value="PAC"/>
</dbReference>
<dbReference type="SMART" id="SM00091">
    <property type="entry name" value="PAS"/>
    <property type="match status" value="4"/>
</dbReference>
<name>A0A975SLZ8_9RHOO</name>
<dbReference type="PROSITE" id="PS50113">
    <property type="entry name" value="PAC"/>
    <property type="match status" value="4"/>
</dbReference>
<keyword evidence="1" id="KW-0808">Transferase</keyword>
<feature type="domain" description="Response regulatory" evidence="7">
    <location>
        <begin position="1"/>
        <end position="110"/>
    </location>
</feature>
<dbReference type="CDD" id="cd00130">
    <property type="entry name" value="PAS"/>
    <property type="match status" value="4"/>
</dbReference>
<feature type="domain" description="PAC" evidence="9">
    <location>
        <begin position="218"/>
        <end position="268"/>
    </location>
</feature>
<dbReference type="GO" id="GO:0000155">
    <property type="term" value="F:phosphorelay sensor kinase activity"/>
    <property type="evidence" value="ECO:0007669"/>
    <property type="project" value="InterPro"/>
</dbReference>
<dbReference type="Pfam" id="PF13426">
    <property type="entry name" value="PAS_9"/>
    <property type="match status" value="2"/>
</dbReference>
<dbReference type="PROSITE" id="PS50110">
    <property type="entry name" value="RESPONSE_REGULATORY"/>
    <property type="match status" value="1"/>
</dbReference>
<proteinExistence type="predicted"/>
<evidence type="ECO:0000256" key="5">
    <source>
        <dbReference type="SAM" id="Coils"/>
    </source>
</evidence>
<dbReference type="SMART" id="SM00387">
    <property type="entry name" value="HATPase_c"/>
    <property type="match status" value="1"/>
</dbReference>
<sequence>MTLNLFLVPNPHRPLEDIALSLRRAGYTVHATPPPVPPDLVLFPIEGWPQEEWQKRLRQLRREWRPAPCILLSPDTSPDFRQRCFANGGADYLPLPLIQEEVQAKLAAHRPGIAAHFPRLQEILTGPACALAKPPVFSLKPRQPSACLMIHALDQIEEATYLVKEGQQHFFYASKEACRALGYSRAYLLQTPLSQIDAEWSAEWWNQLWDPANPVKNFVYDRELRTRSGQLFPVEVTASRFRYQGNEFFLALVRDISERKSRDQQIRLLTHAIDQSSDAVFLINEHEGRFIYVNQTACHLLGYSREELLQFKPQDIDANLPKEKIQSIHQAMFTSEAISPTVETRHRTKDGRMVPVEVTSSVFAYEGSRFILSTVRNLTDKKESESRLKSKEQSFRSLVENLPGSLIRYDREFRRTYANPMTFLYIDERREGFVGKRLTEDSLSLDIPHYLNALQSVFSTGQSITFDHRYRAKSGIRWARSTFAPEFDPQGEITSVLAIGIDIHELRESEKRFRSLTRHLPDNIAKYDTQGHCTYINPAFIRTLGLNSLSDILGRHFSTVPSLHNPQYQILLQEVLLTGQSREGEITLLRDAKQRPRVHLVHIVAEHDESGRIIGALSIGRDITPLKRSEQRLQESLRLLQALATRRESAREEERKKIAREIHDELGQQLTALRMGLSTLRLEFGPQAPLLAERVSSLVALIDQSIEEVRNIAAMLRPAVLDKGVGAAFEWLTREFQKASGIHLHLELPRDYGKLADEIAVPLFRIAQESLTNITRHAQATEARLQLDIQPQCCHLSISDNGKGFNPEEKQGSFGLLGITERCQMLNGQLAIHSRPQGGTQITVTIPLSHGGPS</sequence>
<feature type="domain" description="PAS" evidence="8">
    <location>
        <begin position="509"/>
        <end position="547"/>
    </location>
</feature>
<dbReference type="Pfam" id="PF02518">
    <property type="entry name" value="HATPase_c"/>
    <property type="match status" value="1"/>
</dbReference>
<accession>A0A975SLZ8</accession>
<keyword evidence="11" id="KW-1185">Reference proteome</keyword>
<dbReference type="EMBL" id="CP064782">
    <property type="protein sequence ID" value="QWT48808.1"/>
    <property type="molecule type" value="Genomic_DNA"/>
</dbReference>
<feature type="domain" description="PAC" evidence="9">
    <location>
        <begin position="340"/>
        <end position="390"/>
    </location>
</feature>
<feature type="domain" description="PAC" evidence="9">
    <location>
        <begin position="462"/>
        <end position="515"/>
    </location>
</feature>
<dbReference type="AlphaFoldDB" id="A0A975SLZ8"/>
<dbReference type="SMART" id="SM00086">
    <property type="entry name" value="PAC"/>
    <property type="match status" value="4"/>
</dbReference>
<comment type="caution">
    <text evidence="4">Lacks conserved residue(s) required for the propagation of feature annotation.</text>
</comment>
<evidence type="ECO:0000256" key="4">
    <source>
        <dbReference type="PROSITE-ProRule" id="PRU00169"/>
    </source>
</evidence>
<dbReference type="NCBIfam" id="TIGR00229">
    <property type="entry name" value="sensory_box"/>
    <property type="match status" value="3"/>
</dbReference>
<dbReference type="PANTHER" id="PTHR24421:SF59">
    <property type="entry name" value="OXYGEN SENSOR HISTIDINE KINASE NREB"/>
    <property type="match status" value="1"/>
</dbReference>
<feature type="domain" description="Histidine kinase" evidence="6">
    <location>
        <begin position="661"/>
        <end position="850"/>
    </location>
</feature>
<gene>
    <name evidence="10" type="ORF">Azoinq_13420</name>
</gene>
<evidence type="ECO:0000259" key="9">
    <source>
        <dbReference type="PROSITE" id="PS50113"/>
    </source>
</evidence>
<evidence type="ECO:0000259" key="7">
    <source>
        <dbReference type="PROSITE" id="PS50110"/>
    </source>
</evidence>
<dbReference type="PANTHER" id="PTHR24421">
    <property type="entry name" value="NITRATE/NITRITE SENSOR PROTEIN NARX-RELATED"/>
    <property type="match status" value="1"/>
</dbReference>
<reference evidence="10" key="1">
    <citation type="submission" date="2020-11" db="EMBL/GenBank/DDBJ databases">
        <title>Azospira inquinata sp. nov.</title>
        <authorList>
            <person name="Moe W.M."/>
            <person name="Mikes M.C."/>
        </authorList>
    </citation>
    <scope>NUCLEOTIDE SEQUENCE</scope>
    <source>
        <strain evidence="10">Azo-3</strain>
    </source>
</reference>
<dbReference type="InterPro" id="IPR005467">
    <property type="entry name" value="His_kinase_dom"/>
</dbReference>
<keyword evidence="2" id="KW-0418">Kinase</keyword>
<dbReference type="InterPro" id="IPR050482">
    <property type="entry name" value="Sensor_HK_TwoCompSys"/>
</dbReference>
<feature type="domain" description="PAC" evidence="9">
    <location>
        <begin position="582"/>
        <end position="635"/>
    </location>
</feature>
<evidence type="ECO:0000313" key="10">
    <source>
        <dbReference type="EMBL" id="QWT48808.1"/>
    </source>
</evidence>
<evidence type="ECO:0000259" key="6">
    <source>
        <dbReference type="PROSITE" id="PS50109"/>
    </source>
</evidence>
<evidence type="ECO:0000256" key="1">
    <source>
        <dbReference type="ARBA" id="ARBA00022679"/>
    </source>
</evidence>
<dbReference type="Pfam" id="PF08448">
    <property type="entry name" value="PAS_4"/>
    <property type="match status" value="2"/>
</dbReference>
<dbReference type="Proteomes" id="UP000683428">
    <property type="component" value="Chromosome"/>
</dbReference>
<keyword evidence="3" id="KW-0902">Two-component regulatory system</keyword>
<organism evidence="10 11">
    <name type="scientific">Azospira inquinata</name>
    <dbReference type="NCBI Taxonomy" id="2785627"/>
    <lineage>
        <taxon>Bacteria</taxon>
        <taxon>Pseudomonadati</taxon>
        <taxon>Pseudomonadota</taxon>
        <taxon>Betaproteobacteria</taxon>
        <taxon>Rhodocyclales</taxon>
        <taxon>Rhodocyclaceae</taxon>
        <taxon>Azospira</taxon>
    </lineage>
</organism>
<dbReference type="InterPro" id="IPR000014">
    <property type="entry name" value="PAS"/>
</dbReference>
<evidence type="ECO:0000256" key="2">
    <source>
        <dbReference type="ARBA" id="ARBA00022777"/>
    </source>
</evidence>
<dbReference type="CDD" id="cd16917">
    <property type="entry name" value="HATPase_UhpB-NarQ-NarX-like"/>
    <property type="match status" value="1"/>
</dbReference>
<feature type="coiled-coil region" evidence="5">
    <location>
        <begin position="626"/>
        <end position="653"/>
    </location>
</feature>
<feature type="domain" description="PAS" evidence="8">
    <location>
        <begin position="265"/>
        <end position="309"/>
    </location>
</feature>
<dbReference type="RefSeq" id="WP_216128396.1">
    <property type="nucleotide sequence ID" value="NZ_CP064782.1"/>
</dbReference>